<proteinExistence type="inferred from homology"/>
<evidence type="ECO:0000259" key="6">
    <source>
        <dbReference type="PROSITE" id="PS51012"/>
    </source>
</evidence>
<dbReference type="GO" id="GO:0005886">
    <property type="term" value="C:plasma membrane"/>
    <property type="evidence" value="ECO:0007669"/>
    <property type="project" value="UniProtKB-SubCell"/>
</dbReference>
<feature type="transmembrane region" description="Helical" evidence="5">
    <location>
        <begin position="44"/>
        <end position="70"/>
    </location>
</feature>
<evidence type="ECO:0000256" key="3">
    <source>
        <dbReference type="ARBA" id="ARBA00022989"/>
    </source>
</evidence>
<comment type="subcellular location">
    <subcellularLocation>
        <location evidence="5">Cell membrane</location>
        <topology evidence="5">Multi-pass membrane protein</topology>
    </subcellularLocation>
    <subcellularLocation>
        <location evidence="1">Membrane</location>
        <topology evidence="1">Multi-pass membrane protein</topology>
    </subcellularLocation>
</comment>
<keyword evidence="5" id="KW-0813">Transport</keyword>
<keyword evidence="4 5" id="KW-0472">Membrane</keyword>
<keyword evidence="3 5" id="KW-1133">Transmembrane helix</keyword>
<feature type="domain" description="ABC transmembrane type-2" evidence="6">
    <location>
        <begin position="1"/>
        <end position="76"/>
    </location>
</feature>
<organism evidence="7">
    <name type="scientific">Thermocrispum agreste</name>
    <dbReference type="NCBI Taxonomy" id="37925"/>
    <lineage>
        <taxon>Bacteria</taxon>
        <taxon>Bacillati</taxon>
        <taxon>Actinomycetota</taxon>
        <taxon>Actinomycetes</taxon>
        <taxon>Pseudonocardiales</taxon>
        <taxon>Pseudonocardiaceae</taxon>
        <taxon>Thermocrispum</taxon>
    </lineage>
</organism>
<dbReference type="InterPro" id="IPR013525">
    <property type="entry name" value="ABC2_TM"/>
</dbReference>
<evidence type="ECO:0000313" key="7">
    <source>
        <dbReference type="EMBL" id="PZN01430.1"/>
    </source>
</evidence>
<evidence type="ECO:0000256" key="4">
    <source>
        <dbReference type="ARBA" id="ARBA00023136"/>
    </source>
</evidence>
<sequence length="79" mass="8718">MIVIPLFLFSTTFYPLSVYPEQLQWVVQLSPLYHGVELLRQCAHGVFDVGMLGNCAVLIVLAVVGVAGTVRRIGSMLLR</sequence>
<comment type="caution">
    <text evidence="5">Lacks conserved residue(s) required for the propagation of feature annotation.</text>
</comment>
<reference evidence="7" key="1">
    <citation type="submission" date="2018-05" db="EMBL/GenBank/DDBJ databases">
        <authorList>
            <person name="Lanie J.A."/>
            <person name="Ng W.-L."/>
            <person name="Kazmierczak K.M."/>
            <person name="Andrzejewski T.M."/>
            <person name="Davidsen T.M."/>
            <person name="Wayne K.J."/>
            <person name="Tettelin H."/>
            <person name="Glass J.I."/>
            <person name="Rusch D."/>
            <person name="Podicherti R."/>
            <person name="Tsui H.-C.T."/>
            <person name="Winkler M.E."/>
        </authorList>
    </citation>
    <scope>NUCLEOTIDE SEQUENCE</scope>
    <source>
        <strain evidence="7">ZC4RG45</strain>
    </source>
</reference>
<comment type="similarity">
    <text evidence="5">Belongs to the ABC-2 integral membrane protein family.</text>
</comment>
<name>A0A2W4LJP9_9PSEU</name>
<keyword evidence="5" id="KW-1003">Cell membrane</keyword>
<keyword evidence="2 5" id="KW-0812">Transmembrane</keyword>
<dbReference type="GO" id="GO:0140359">
    <property type="term" value="F:ABC-type transporter activity"/>
    <property type="evidence" value="ECO:0007669"/>
    <property type="project" value="InterPro"/>
</dbReference>
<evidence type="ECO:0000256" key="2">
    <source>
        <dbReference type="ARBA" id="ARBA00022692"/>
    </source>
</evidence>
<evidence type="ECO:0000256" key="1">
    <source>
        <dbReference type="ARBA" id="ARBA00004141"/>
    </source>
</evidence>
<comment type="caution">
    <text evidence="7">The sequence shown here is derived from an EMBL/GenBank/DDBJ whole genome shotgun (WGS) entry which is preliminary data.</text>
</comment>
<dbReference type="Pfam" id="PF01061">
    <property type="entry name" value="ABC2_membrane"/>
    <property type="match status" value="1"/>
</dbReference>
<dbReference type="PROSITE" id="PS51012">
    <property type="entry name" value="ABC_TM2"/>
    <property type="match status" value="1"/>
</dbReference>
<accession>A0A2W4LJP9</accession>
<evidence type="ECO:0000256" key="5">
    <source>
        <dbReference type="RuleBase" id="RU361157"/>
    </source>
</evidence>
<dbReference type="AlphaFoldDB" id="A0A2W4LJP9"/>
<gene>
    <name evidence="7" type="ORF">DIU77_00690</name>
</gene>
<protein>
    <recommendedName>
        <fullName evidence="5">Transport permease protein</fullName>
    </recommendedName>
</protein>
<dbReference type="EMBL" id="QGUI01000014">
    <property type="protein sequence ID" value="PZN01430.1"/>
    <property type="molecule type" value="Genomic_DNA"/>
</dbReference>
<dbReference type="InterPro" id="IPR047817">
    <property type="entry name" value="ABC2_TM_bact-type"/>
</dbReference>